<evidence type="ECO:0000259" key="10">
    <source>
        <dbReference type="PROSITE" id="PS51297"/>
    </source>
</evidence>
<dbReference type="Gene3D" id="3.40.1810.10">
    <property type="entry name" value="Transcription factor, MADS-box"/>
    <property type="match status" value="1"/>
</dbReference>
<dbReference type="GO" id="GO:0046983">
    <property type="term" value="F:protein dimerization activity"/>
    <property type="evidence" value="ECO:0007669"/>
    <property type="project" value="InterPro"/>
</dbReference>
<dbReference type="AlphaFoldDB" id="A0A2U1NBV9"/>
<evidence type="ECO:0000256" key="3">
    <source>
        <dbReference type="ARBA" id="ARBA00023125"/>
    </source>
</evidence>
<feature type="region of interest" description="Disordered" evidence="8">
    <location>
        <begin position="237"/>
        <end position="261"/>
    </location>
</feature>
<evidence type="ECO:0000256" key="6">
    <source>
        <dbReference type="ARBA" id="ARBA00037260"/>
    </source>
</evidence>
<evidence type="ECO:0000256" key="5">
    <source>
        <dbReference type="ARBA" id="ARBA00023242"/>
    </source>
</evidence>
<dbReference type="OrthoDB" id="1898716at2759"/>
<comment type="function">
    <text evidence="6">Probable transcription factor.</text>
</comment>
<evidence type="ECO:0000256" key="4">
    <source>
        <dbReference type="ARBA" id="ARBA00023163"/>
    </source>
</evidence>
<keyword evidence="7" id="KW-0175">Coiled coil</keyword>
<gene>
    <name evidence="11" type="ORF">CTI12_AA283830</name>
</gene>
<dbReference type="PRINTS" id="PR00404">
    <property type="entry name" value="MADSDOMAIN"/>
</dbReference>
<dbReference type="InterPro" id="IPR002100">
    <property type="entry name" value="TF_MADSbox"/>
</dbReference>
<dbReference type="GO" id="GO:0005634">
    <property type="term" value="C:nucleus"/>
    <property type="evidence" value="ECO:0007669"/>
    <property type="project" value="UniProtKB-SubCell"/>
</dbReference>
<dbReference type="CDD" id="cd00265">
    <property type="entry name" value="MADS_MEF2_like"/>
    <property type="match status" value="1"/>
</dbReference>
<comment type="subcellular location">
    <subcellularLocation>
        <location evidence="1">Nucleus</location>
    </subcellularLocation>
</comment>
<dbReference type="GO" id="GO:0003700">
    <property type="term" value="F:DNA-binding transcription factor activity"/>
    <property type="evidence" value="ECO:0007669"/>
    <property type="project" value="InterPro"/>
</dbReference>
<keyword evidence="5" id="KW-0539">Nucleus</keyword>
<protein>
    <submittedName>
        <fullName evidence="11">Agamous-like MADS-box protein AGL15</fullName>
    </submittedName>
</protein>
<dbReference type="STRING" id="35608.A0A2U1NBV9"/>
<dbReference type="GO" id="GO:0000977">
    <property type="term" value="F:RNA polymerase II transcription regulatory region sequence-specific DNA binding"/>
    <property type="evidence" value="ECO:0007669"/>
    <property type="project" value="InterPro"/>
</dbReference>
<dbReference type="PROSITE" id="PS00350">
    <property type="entry name" value="MADS_BOX_1"/>
    <property type="match status" value="1"/>
</dbReference>
<evidence type="ECO:0000256" key="7">
    <source>
        <dbReference type="SAM" id="Coils"/>
    </source>
</evidence>
<evidence type="ECO:0000256" key="1">
    <source>
        <dbReference type="ARBA" id="ARBA00004123"/>
    </source>
</evidence>
<dbReference type="GO" id="GO:0045944">
    <property type="term" value="P:positive regulation of transcription by RNA polymerase II"/>
    <property type="evidence" value="ECO:0007669"/>
    <property type="project" value="InterPro"/>
</dbReference>
<name>A0A2U1NBV9_ARTAN</name>
<dbReference type="InterPro" id="IPR033896">
    <property type="entry name" value="MEF2-like_N"/>
</dbReference>
<keyword evidence="4" id="KW-0804">Transcription</keyword>
<reference evidence="11 12" key="1">
    <citation type="journal article" date="2018" name="Mol. Plant">
        <title>The genome of Artemisia annua provides insight into the evolution of Asteraceae family and artemisinin biosynthesis.</title>
        <authorList>
            <person name="Shen Q."/>
            <person name="Zhang L."/>
            <person name="Liao Z."/>
            <person name="Wang S."/>
            <person name="Yan T."/>
            <person name="Shi P."/>
            <person name="Liu M."/>
            <person name="Fu X."/>
            <person name="Pan Q."/>
            <person name="Wang Y."/>
            <person name="Lv Z."/>
            <person name="Lu X."/>
            <person name="Zhang F."/>
            <person name="Jiang W."/>
            <person name="Ma Y."/>
            <person name="Chen M."/>
            <person name="Hao X."/>
            <person name="Li L."/>
            <person name="Tang Y."/>
            <person name="Lv G."/>
            <person name="Zhou Y."/>
            <person name="Sun X."/>
            <person name="Brodelius P.E."/>
            <person name="Rose J.K.C."/>
            <person name="Tang K."/>
        </authorList>
    </citation>
    <scope>NUCLEOTIDE SEQUENCE [LARGE SCALE GENOMIC DNA]</scope>
    <source>
        <strain evidence="12">cv. Huhao1</strain>
        <tissue evidence="11">Leaf</tissue>
    </source>
</reference>
<evidence type="ECO:0000256" key="2">
    <source>
        <dbReference type="ARBA" id="ARBA00023015"/>
    </source>
</evidence>
<dbReference type="InterPro" id="IPR002487">
    <property type="entry name" value="TF_Kbox"/>
</dbReference>
<dbReference type="SMART" id="SM00432">
    <property type="entry name" value="MADS"/>
    <property type="match status" value="1"/>
</dbReference>
<feature type="coiled-coil region" evidence="7">
    <location>
        <begin position="77"/>
        <end position="111"/>
    </location>
</feature>
<keyword evidence="3" id="KW-0238">DNA-binding</keyword>
<dbReference type="Pfam" id="PF01486">
    <property type="entry name" value="K-box"/>
    <property type="match status" value="1"/>
</dbReference>
<dbReference type="SUPFAM" id="SSF55455">
    <property type="entry name" value="SRF-like"/>
    <property type="match status" value="1"/>
</dbReference>
<dbReference type="EMBL" id="PKPP01003152">
    <property type="protein sequence ID" value="PWA70982.1"/>
    <property type="molecule type" value="Genomic_DNA"/>
</dbReference>
<evidence type="ECO:0000313" key="11">
    <source>
        <dbReference type="EMBL" id="PWA70982.1"/>
    </source>
</evidence>
<dbReference type="InterPro" id="IPR036879">
    <property type="entry name" value="TF_MADSbox_sf"/>
</dbReference>
<dbReference type="InterPro" id="IPR050142">
    <property type="entry name" value="MADS-box/MEF2_TF"/>
</dbReference>
<evidence type="ECO:0000313" key="12">
    <source>
        <dbReference type="Proteomes" id="UP000245207"/>
    </source>
</evidence>
<evidence type="ECO:0000259" key="9">
    <source>
        <dbReference type="PROSITE" id="PS50066"/>
    </source>
</evidence>
<accession>A0A2U1NBV9</accession>
<sequence>MGRGKIEIKKIENVSTRQVTFSKRRAGLLKKAHELSVLCDAEVGIIVFSNTGRLYEFCSTSMRGIIDRYNVATEPSTSQLQVEMRQEQAELEHLRSEVSRLRNENARLTGSNLNGATVQELHQLEQQLNDGLISVKEKKDAMLFEEIDRSNHKERELGFENNVLRGEIERLKRFIPQSEQPTQPGYLEYNPVADVPSSSAGLLKQDRLSPDTVCYYGSDNTDSETALQLRLPCGDSARTKEAAMPKREVSSSSCGNEEMEQ</sequence>
<feature type="domain" description="K-box" evidence="10">
    <location>
        <begin position="84"/>
        <end position="174"/>
    </location>
</feature>
<dbReference type="Proteomes" id="UP000245207">
    <property type="component" value="Unassembled WGS sequence"/>
</dbReference>
<evidence type="ECO:0000256" key="8">
    <source>
        <dbReference type="SAM" id="MobiDB-lite"/>
    </source>
</evidence>
<keyword evidence="12" id="KW-1185">Reference proteome</keyword>
<feature type="domain" description="MADS-box" evidence="9">
    <location>
        <begin position="1"/>
        <end position="61"/>
    </location>
</feature>
<keyword evidence="2" id="KW-0805">Transcription regulation</keyword>
<proteinExistence type="predicted"/>
<feature type="compositionally biased region" description="Basic and acidic residues" evidence="8">
    <location>
        <begin position="237"/>
        <end position="249"/>
    </location>
</feature>
<dbReference type="Pfam" id="PF00319">
    <property type="entry name" value="SRF-TF"/>
    <property type="match status" value="1"/>
</dbReference>
<dbReference type="PANTHER" id="PTHR48019">
    <property type="entry name" value="SERUM RESPONSE FACTOR HOMOLOG"/>
    <property type="match status" value="1"/>
</dbReference>
<dbReference type="FunFam" id="3.40.1810.10:FF:000003">
    <property type="entry name" value="MADS-box transcription factor MADS-MC"/>
    <property type="match status" value="1"/>
</dbReference>
<dbReference type="PROSITE" id="PS51297">
    <property type="entry name" value="K_BOX"/>
    <property type="match status" value="1"/>
</dbReference>
<comment type="caution">
    <text evidence="11">The sequence shown here is derived from an EMBL/GenBank/DDBJ whole genome shotgun (WGS) entry which is preliminary data.</text>
</comment>
<dbReference type="PROSITE" id="PS50066">
    <property type="entry name" value="MADS_BOX_2"/>
    <property type="match status" value="1"/>
</dbReference>
<organism evidence="11 12">
    <name type="scientific">Artemisia annua</name>
    <name type="common">Sweet wormwood</name>
    <dbReference type="NCBI Taxonomy" id="35608"/>
    <lineage>
        <taxon>Eukaryota</taxon>
        <taxon>Viridiplantae</taxon>
        <taxon>Streptophyta</taxon>
        <taxon>Embryophyta</taxon>
        <taxon>Tracheophyta</taxon>
        <taxon>Spermatophyta</taxon>
        <taxon>Magnoliopsida</taxon>
        <taxon>eudicotyledons</taxon>
        <taxon>Gunneridae</taxon>
        <taxon>Pentapetalae</taxon>
        <taxon>asterids</taxon>
        <taxon>campanulids</taxon>
        <taxon>Asterales</taxon>
        <taxon>Asteraceae</taxon>
        <taxon>Asteroideae</taxon>
        <taxon>Anthemideae</taxon>
        <taxon>Artemisiinae</taxon>
        <taxon>Artemisia</taxon>
    </lineage>
</organism>